<protein>
    <submittedName>
        <fullName evidence="2">Uncharacterized protein</fullName>
    </submittedName>
</protein>
<accession>A0ABZ0ZZI2</accession>
<dbReference type="Proteomes" id="UP001327463">
    <property type="component" value="Segment"/>
</dbReference>
<dbReference type="EMBL" id="OR915848">
    <property type="protein sequence ID" value="WQZ00644.1"/>
    <property type="molecule type" value="Genomic_DNA"/>
</dbReference>
<organism evidence="2 3">
    <name type="scientific">Klebsiella phage vB_KpnP_cmc355D</name>
    <dbReference type="NCBI Taxonomy" id="3110534"/>
    <lineage>
        <taxon>Viruses</taxon>
        <taxon>Duplodnaviria</taxon>
        <taxon>Heunggongvirae</taxon>
        <taxon>Uroviricota</taxon>
        <taxon>Caudoviricetes</taxon>
        <taxon>Autographivirales</taxon>
        <taxon>Autotranscriptaviridae</taxon>
        <taxon>Studiervirinae</taxon>
        <taxon>Benllochvirus</taxon>
        <taxon>Benllochvirus cmc355D</taxon>
    </lineage>
</organism>
<reference evidence="2 3" key="1">
    <citation type="submission" date="2023-12" db="EMBL/GenBank/DDBJ databases">
        <authorList>
            <person name="Geng H."/>
            <person name="Luan G."/>
        </authorList>
    </citation>
    <scope>NUCLEOTIDE SEQUENCE [LARGE SCALE GENOMIC DNA]</scope>
</reference>
<sequence length="48" mass="5490">MTIQIDCRIVHSIETGWQTPTESTPTVKRLSRQPDKSYEQQALTSSKL</sequence>
<evidence type="ECO:0000313" key="2">
    <source>
        <dbReference type="EMBL" id="WQZ00644.1"/>
    </source>
</evidence>
<proteinExistence type="predicted"/>
<feature type="compositionally biased region" description="Polar residues" evidence="1">
    <location>
        <begin position="16"/>
        <end position="26"/>
    </location>
</feature>
<evidence type="ECO:0000256" key="1">
    <source>
        <dbReference type="SAM" id="MobiDB-lite"/>
    </source>
</evidence>
<name>A0ABZ0ZZI2_9CAUD</name>
<feature type="region of interest" description="Disordered" evidence="1">
    <location>
        <begin position="16"/>
        <end position="48"/>
    </location>
</feature>
<keyword evidence="3" id="KW-1185">Reference proteome</keyword>
<evidence type="ECO:0000313" key="3">
    <source>
        <dbReference type="Proteomes" id="UP001327463"/>
    </source>
</evidence>
<feature type="compositionally biased region" description="Polar residues" evidence="1">
    <location>
        <begin position="39"/>
        <end position="48"/>
    </location>
</feature>